<protein>
    <submittedName>
        <fullName evidence="2">Uncharacterized protein</fullName>
    </submittedName>
</protein>
<evidence type="ECO:0000256" key="1">
    <source>
        <dbReference type="SAM" id="MobiDB-lite"/>
    </source>
</evidence>
<dbReference type="EMBL" id="CADIKC010000023">
    <property type="protein sequence ID" value="CAB3745522.1"/>
    <property type="molecule type" value="Genomic_DNA"/>
</dbReference>
<evidence type="ECO:0000313" key="2">
    <source>
        <dbReference type="EMBL" id="CAB3745522.1"/>
    </source>
</evidence>
<name>A0A6J5CUE2_9BURK</name>
<dbReference type="Proteomes" id="UP000494255">
    <property type="component" value="Unassembled WGS sequence"/>
</dbReference>
<dbReference type="GeneID" id="97046189"/>
<dbReference type="AlphaFoldDB" id="A0A6J5CUE2"/>
<evidence type="ECO:0000313" key="3">
    <source>
        <dbReference type="Proteomes" id="UP000494255"/>
    </source>
</evidence>
<gene>
    <name evidence="2" type="ORF">LMG24238_07652</name>
</gene>
<organism evidence="2 3">
    <name type="scientific">Paraburkholderia sediminicola</name>
    <dbReference type="NCBI Taxonomy" id="458836"/>
    <lineage>
        <taxon>Bacteria</taxon>
        <taxon>Pseudomonadati</taxon>
        <taxon>Pseudomonadota</taxon>
        <taxon>Betaproteobacteria</taxon>
        <taxon>Burkholderiales</taxon>
        <taxon>Burkholderiaceae</taxon>
        <taxon>Paraburkholderia</taxon>
    </lineage>
</organism>
<keyword evidence="3" id="KW-1185">Reference proteome</keyword>
<reference evidence="2 3" key="1">
    <citation type="submission" date="2020-04" db="EMBL/GenBank/DDBJ databases">
        <authorList>
            <person name="De Canck E."/>
        </authorList>
    </citation>
    <scope>NUCLEOTIDE SEQUENCE [LARGE SCALE GENOMIC DNA]</scope>
    <source>
        <strain evidence="2 3">LMG 24238</strain>
    </source>
</reference>
<accession>A0A6J5CUE2</accession>
<proteinExistence type="predicted"/>
<sequence length="106" mass="11946">MNRRKPELLARAMAAARVGPECDHLLRAGFVLINGSGRLADFWVRYSDGYDLVILGDSMIEDNADTTRGDLDGKATVNRLERLHKTRRDSSQRLTITQEPSSHHEI</sequence>
<dbReference type="RefSeq" id="WP_175054999.1">
    <property type="nucleotide sequence ID" value="NZ_CADIKC010000023.1"/>
</dbReference>
<feature type="region of interest" description="Disordered" evidence="1">
    <location>
        <begin position="83"/>
        <end position="106"/>
    </location>
</feature>